<sequence length="65" mass="7176">MFGQVYLQIYGTTASKEDAILVFKDWNMSGDSAFSGQTEQPPNALSFISNAKEKLKSTVEPKESN</sequence>
<comment type="caution">
    <text evidence="1">The sequence shown here is derived from an EMBL/GenBank/DDBJ whole genome shotgun (WGS) entry which is preliminary data.</text>
</comment>
<reference evidence="1 2" key="1">
    <citation type="submission" date="2018-10" db="EMBL/GenBank/DDBJ databases">
        <title>Transmission dynamics of multidrug resistant bacteria on intensive care unit surfaces.</title>
        <authorList>
            <person name="D'Souza A.W."/>
            <person name="Potter R.F."/>
            <person name="Wallace M."/>
            <person name="Shupe A."/>
            <person name="Patel S."/>
            <person name="Sun S."/>
            <person name="Gul D."/>
            <person name="Kwon J.H."/>
            <person name="Andleeb S."/>
            <person name="Burnham C.-A.D."/>
            <person name="Dantas G."/>
        </authorList>
    </citation>
    <scope>NUCLEOTIDE SEQUENCE [LARGE SCALE GENOMIC DNA]</scope>
    <source>
        <strain evidence="1 2">EC_073</strain>
    </source>
</reference>
<dbReference type="EMBL" id="RHWT01000013">
    <property type="protein sequence ID" value="RSB30712.1"/>
    <property type="molecule type" value="Genomic_DNA"/>
</dbReference>
<gene>
    <name evidence="1" type="ORF">EGK68_11750</name>
</gene>
<proteinExistence type="predicted"/>
<protein>
    <submittedName>
        <fullName evidence="1">Uncharacterized protein</fullName>
    </submittedName>
</protein>
<dbReference type="AlphaFoldDB" id="A0A3R9FW88"/>
<accession>A0A3R9FW88</accession>
<dbReference type="Proteomes" id="UP000275321">
    <property type="component" value="Unassembled WGS sequence"/>
</dbReference>
<evidence type="ECO:0000313" key="2">
    <source>
        <dbReference type="Proteomes" id="UP000275321"/>
    </source>
</evidence>
<evidence type="ECO:0000313" key="1">
    <source>
        <dbReference type="EMBL" id="RSB30712.1"/>
    </source>
</evidence>
<organism evidence="1 2">
    <name type="scientific">Enterobacter cloacae</name>
    <dbReference type="NCBI Taxonomy" id="550"/>
    <lineage>
        <taxon>Bacteria</taxon>
        <taxon>Pseudomonadati</taxon>
        <taxon>Pseudomonadota</taxon>
        <taxon>Gammaproteobacteria</taxon>
        <taxon>Enterobacterales</taxon>
        <taxon>Enterobacteriaceae</taxon>
        <taxon>Enterobacter</taxon>
        <taxon>Enterobacter cloacae complex</taxon>
    </lineage>
</organism>
<name>A0A3R9FW88_ENTCL</name>